<name>A0A8J2KT29_9HEXA</name>
<dbReference type="EMBL" id="CAJVCH010437245">
    <property type="protein sequence ID" value="CAG7819032.1"/>
    <property type="molecule type" value="Genomic_DNA"/>
</dbReference>
<sequence>MEFKIRNSILIIILARTSFAFHTTEYEEKGLQMHNEYRQEHKSWPMRLNKT</sequence>
<proteinExistence type="predicted"/>
<reference evidence="2" key="1">
    <citation type="submission" date="2021-06" db="EMBL/GenBank/DDBJ databases">
        <authorList>
            <person name="Hodson N. C."/>
            <person name="Mongue J. A."/>
            <person name="Jaron S. K."/>
        </authorList>
    </citation>
    <scope>NUCLEOTIDE SEQUENCE</scope>
</reference>
<keyword evidence="1" id="KW-0732">Signal</keyword>
<feature type="non-terminal residue" evidence="2">
    <location>
        <position position="1"/>
    </location>
</feature>
<organism evidence="2 3">
    <name type="scientific">Allacma fusca</name>
    <dbReference type="NCBI Taxonomy" id="39272"/>
    <lineage>
        <taxon>Eukaryota</taxon>
        <taxon>Metazoa</taxon>
        <taxon>Ecdysozoa</taxon>
        <taxon>Arthropoda</taxon>
        <taxon>Hexapoda</taxon>
        <taxon>Collembola</taxon>
        <taxon>Symphypleona</taxon>
        <taxon>Sminthuridae</taxon>
        <taxon>Allacma</taxon>
    </lineage>
</organism>
<keyword evidence="3" id="KW-1185">Reference proteome</keyword>
<dbReference type="AlphaFoldDB" id="A0A8J2KT29"/>
<evidence type="ECO:0000256" key="1">
    <source>
        <dbReference type="SAM" id="SignalP"/>
    </source>
</evidence>
<comment type="caution">
    <text evidence="2">The sequence shown here is derived from an EMBL/GenBank/DDBJ whole genome shotgun (WGS) entry which is preliminary data.</text>
</comment>
<protein>
    <submittedName>
        <fullName evidence="2">Uncharacterized protein</fullName>
    </submittedName>
</protein>
<accession>A0A8J2KT29</accession>
<feature type="signal peptide" evidence="1">
    <location>
        <begin position="1"/>
        <end position="20"/>
    </location>
</feature>
<gene>
    <name evidence="2" type="ORF">AFUS01_LOCUS29504</name>
</gene>
<feature type="chain" id="PRO_5035219979" evidence="1">
    <location>
        <begin position="21"/>
        <end position="51"/>
    </location>
</feature>
<evidence type="ECO:0000313" key="3">
    <source>
        <dbReference type="Proteomes" id="UP000708208"/>
    </source>
</evidence>
<evidence type="ECO:0000313" key="2">
    <source>
        <dbReference type="EMBL" id="CAG7819032.1"/>
    </source>
</evidence>
<dbReference type="Proteomes" id="UP000708208">
    <property type="component" value="Unassembled WGS sequence"/>
</dbReference>